<evidence type="ECO:0000256" key="6">
    <source>
        <dbReference type="SAM" id="Coils"/>
    </source>
</evidence>
<dbReference type="EMBL" id="NHOQ01001073">
    <property type="protein sequence ID" value="PWA27252.1"/>
    <property type="molecule type" value="Genomic_DNA"/>
</dbReference>
<dbReference type="GO" id="GO:0005737">
    <property type="term" value="C:cytoplasm"/>
    <property type="evidence" value="ECO:0007669"/>
    <property type="project" value="UniProtKB-SubCell"/>
</dbReference>
<dbReference type="InterPro" id="IPR013855">
    <property type="entry name" value="Cdc37_N_dom"/>
</dbReference>
<dbReference type="InterPro" id="IPR004918">
    <property type="entry name" value="Cdc37"/>
</dbReference>
<dbReference type="GO" id="GO:0006457">
    <property type="term" value="P:protein folding"/>
    <property type="evidence" value="ECO:0007669"/>
    <property type="project" value="UniProtKB-UniRule"/>
</dbReference>
<evidence type="ECO:0000256" key="4">
    <source>
        <dbReference type="ARBA" id="ARBA00022490"/>
    </source>
</evidence>
<evidence type="ECO:0000259" key="10">
    <source>
        <dbReference type="SMART" id="SM01071"/>
    </source>
</evidence>
<keyword evidence="12" id="KW-1185">Reference proteome</keyword>
<feature type="domain" description="Cdc37 Hsp90 binding" evidence="9">
    <location>
        <begin position="189"/>
        <end position="325"/>
    </location>
</feature>
<comment type="subcellular location">
    <subcellularLocation>
        <location evidence="1 5">Cytoplasm</location>
    </subcellularLocation>
</comment>
<dbReference type="PANTHER" id="PTHR12800:SF3">
    <property type="entry name" value="HSP90 CO-CHAPERONE CDC37"/>
    <property type="match status" value="1"/>
</dbReference>
<dbReference type="InterPro" id="IPR013874">
    <property type="entry name" value="Cdc37_Hsp90-bd"/>
</dbReference>
<evidence type="ECO:0000256" key="3">
    <source>
        <dbReference type="ARBA" id="ARBA00020496"/>
    </source>
</evidence>
<dbReference type="SUPFAM" id="SSF101391">
    <property type="entry name" value="Hsp90 co-chaperone CDC37"/>
    <property type="match status" value="1"/>
</dbReference>
<evidence type="ECO:0000256" key="2">
    <source>
        <dbReference type="ARBA" id="ARBA00006222"/>
    </source>
</evidence>
<dbReference type="GO" id="GO:0050821">
    <property type="term" value="P:protein stabilization"/>
    <property type="evidence" value="ECO:0007669"/>
    <property type="project" value="UniProtKB-UniRule"/>
</dbReference>
<evidence type="ECO:0000313" key="11">
    <source>
        <dbReference type="EMBL" id="PWA27252.1"/>
    </source>
</evidence>
<gene>
    <name evidence="11" type="ORF">CCH79_00013914</name>
</gene>
<dbReference type="GO" id="GO:0051082">
    <property type="term" value="F:unfolded protein binding"/>
    <property type="evidence" value="ECO:0007669"/>
    <property type="project" value="UniProtKB-UniRule"/>
</dbReference>
<keyword evidence="5" id="KW-0143">Chaperone</keyword>
<dbReference type="SMART" id="SM01071">
    <property type="entry name" value="CDC37_N"/>
    <property type="match status" value="1"/>
</dbReference>
<name>A0A315VXU1_GAMAF</name>
<reference evidence="11 12" key="1">
    <citation type="journal article" date="2018" name="G3 (Bethesda)">
        <title>A High-Quality Reference Genome for the Invasive Mosquitofish Gambusia affinis Using a Chicago Library.</title>
        <authorList>
            <person name="Hoffberg S.L."/>
            <person name="Troendle N.J."/>
            <person name="Glenn T.C."/>
            <person name="Mahmud O."/>
            <person name="Louha S."/>
            <person name="Chalopin D."/>
            <person name="Bennetzen J.L."/>
            <person name="Mauricio R."/>
        </authorList>
    </citation>
    <scope>NUCLEOTIDE SEQUENCE [LARGE SCALE GENOMIC DNA]</scope>
    <source>
        <strain evidence="11">NE01/NJP1002.9</strain>
        <tissue evidence="11">Muscle</tissue>
    </source>
</reference>
<dbReference type="GO" id="GO:0051087">
    <property type="term" value="F:protein-folding chaperone binding"/>
    <property type="evidence" value="ECO:0007669"/>
    <property type="project" value="UniProtKB-UniRule"/>
</dbReference>
<dbReference type="GO" id="GO:0019901">
    <property type="term" value="F:protein kinase binding"/>
    <property type="evidence" value="ECO:0007669"/>
    <property type="project" value="UniProtKB-UniRule"/>
</dbReference>
<evidence type="ECO:0000313" key="12">
    <source>
        <dbReference type="Proteomes" id="UP000250572"/>
    </source>
</evidence>
<protein>
    <recommendedName>
        <fullName evidence="3 5">Hsp90 co-chaperone Cdc37</fullName>
    </recommendedName>
    <alternativeName>
        <fullName evidence="5">Hsp90 chaperone protein kinase-targeting subunit</fullName>
    </alternativeName>
</protein>
<proteinExistence type="inferred from homology"/>
<dbReference type="PANTHER" id="PTHR12800">
    <property type="entry name" value="CDC37-RELATED"/>
    <property type="match status" value="1"/>
</dbReference>
<dbReference type="Proteomes" id="UP000250572">
    <property type="component" value="Unassembled WGS sequence"/>
</dbReference>
<dbReference type="Gene3D" id="1.20.58.610">
    <property type="entry name" value="Cdc37, Hsp90 binding domain"/>
    <property type="match status" value="1"/>
</dbReference>
<keyword evidence="6" id="KW-0175">Coiled coil</keyword>
<comment type="similarity">
    <text evidence="2 5">Belongs to the CDC37 family.</text>
</comment>
<evidence type="ECO:0000256" key="7">
    <source>
        <dbReference type="SAM" id="MobiDB-lite"/>
    </source>
</evidence>
<evidence type="ECO:0000259" key="9">
    <source>
        <dbReference type="SMART" id="SM01070"/>
    </source>
</evidence>
<feature type="domain" description="Cdc37 N-terminal" evidence="10">
    <location>
        <begin position="149"/>
        <end position="248"/>
    </location>
</feature>
<feature type="coiled-coil region" evidence="6">
    <location>
        <begin position="161"/>
        <end position="215"/>
    </location>
</feature>
<dbReference type="Pfam" id="PF08564">
    <property type="entry name" value="CDC37_C"/>
    <property type="match status" value="1"/>
</dbReference>
<evidence type="ECO:0000256" key="1">
    <source>
        <dbReference type="ARBA" id="ARBA00004496"/>
    </source>
</evidence>
<dbReference type="SMART" id="SM01069">
    <property type="entry name" value="CDC37_C"/>
    <property type="match status" value="1"/>
</dbReference>
<comment type="caution">
    <text evidence="11">The sequence shown here is derived from an EMBL/GenBank/DDBJ whole genome shotgun (WGS) entry which is preliminary data.</text>
</comment>
<evidence type="ECO:0000259" key="8">
    <source>
        <dbReference type="SMART" id="SM01069"/>
    </source>
</evidence>
<comment type="subunit">
    <text evidence="5">Forms a complex with Hsp90.</text>
</comment>
<feature type="compositionally biased region" description="Polar residues" evidence="7">
    <location>
        <begin position="72"/>
        <end position="83"/>
    </location>
</feature>
<dbReference type="InterPro" id="IPR013873">
    <property type="entry name" value="Cdc37_C"/>
</dbReference>
<feature type="region of interest" description="Disordered" evidence="7">
    <location>
        <begin position="55"/>
        <end position="86"/>
    </location>
</feature>
<accession>A0A315VXU1</accession>
<sequence>MVAVARQQCRVAFDVVQTQMWIDALSHPHVHHRQHAAALLHSDWLVLGPRAERSGTQAAEQVESQDRRDQRSPQSSNRGQTGSKPAAIGAESAQLTAAPALSPQPNSLDMSLWNIQIKIPDDATKGIIISSNSSRHVSGLKSGSHGGYARLDKMAKFQQWAEDLESSFAEYRRLILEARRRLGHLEGQVKRKEEDEEREAELKEVQAEVKKLEKDEKFSLGLLEEHQRDEKKLPWNVDTTCREGFSKKHALMEQVAHQAVVRHFFLDLARTVNVDPRGCFRQFFSNIKVRLCRTFDLEVDLLKERVRRSAQAGIEGTMKETGSWREMQRSLDEKNTERLQDVMNKLNPEERRNHLQRCIDSGLWVPDLQEEED</sequence>
<organism evidence="11 12">
    <name type="scientific">Gambusia affinis</name>
    <name type="common">Western mosquitofish</name>
    <name type="synonym">Heterandria affinis</name>
    <dbReference type="NCBI Taxonomy" id="33528"/>
    <lineage>
        <taxon>Eukaryota</taxon>
        <taxon>Metazoa</taxon>
        <taxon>Chordata</taxon>
        <taxon>Craniata</taxon>
        <taxon>Vertebrata</taxon>
        <taxon>Euteleostomi</taxon>
        <taxon>Actinopterygii</taxon>
        <taxon>Neopterygii</taxon>
        <taxon>Teleostei</taxon>
        <taxon>Neoteleostei</taxon>
        <taxon>Acanthomorphata</taxon>
        <taxon>Ovalentaria</taxon>
        <taxon>Atherinomorphae</taxon>
        <taxon>Cyprinodontiformes</taxon>
        <taxon>Poeciliidae</taxon>
        <taxon>Poeciliinae</taxon>
        <taxon>Gambusia</taxon>
    </lineage>
</organism>
<dbReference type="SMART" id="SM01070">
    <property type="entry name" value="CDC37_M"/>
    <property type="match status" value="1"/>
</dbReference>
<evidence type="ECO:0000256" key="5">
    <source>
        <dbReference type="RuleBase" id="RU369110"/>
    </source>
</evidence>
<comment type="function">
    <text evidence="5">Co-chaperone that binds to numerous kinases and promotes their interaction with the Hsp90 complex, resulting in stabilization and promotion of their activity.</text>
</comment>
<dbReference type="GO" id="GO:0031072">
    <property type="term" value="F:heat shock protein binding"/>
    <property type="evidence" value="ECO:0007669"/>
    <property type="project" value="UniProtKB-UniRule"/>
</dbReference>
<dbReference type="InterPro" id="IPR038189">
    <property type="entry name" value="Cdc37_Hsp90-bd_sf"/>
</dbReference>
<feature type="domain" description="Cdc37 C-terminal" evidence="8">
    <location>
        <begin position="314"/>
        <end position="372"/>
    </location>
</feature>
<dbReference type="AlphaFoldDB" id="A0A315VXU1"/>
<keyword evidence="4 5" id="KW-0963">Cytoplasm</keyword>